<comment type="similarity">
    <text evidence="1 2">Belongs to the cytochrome P450 family.</text>
</comment>
<gene>
    <name evidence="3" type="ORF">FCI23_43080</name>
</gene>
<dbReference type="EMBL" id="SUMC01000087">
    <property type="protein sequence ID" value="TKA00301.1"/>
    <property type="molecule type" value="Genomic_DNA"/>
</dbReference>
<dbReference type="InterPro" id="IPR036396">
    <property type="entry name" value="Cyt_P450_sf"/>
</dbReference>
<keyword evidence="2" id="KW-0349">Heme</keyword>
<dbReference type="Proteomes" id="UP000305778">
    <property type="component" value="Unassembled WGS sequence"/>
</dbReference>
<dbReference type="PANTHER" id="PTHR46696">
    <property type="entry name" value="P450, PUTATIVE (EUROFUNG)-RELATED"/>
    <property type="match status" value="1"/>
</dbReference>
<dbReference type="GO" id="GO:0005506">
    <property type="term" value="F:iron ion binding"/>
    <property type="evidence" value="ECO:0007669"/>
    <property type="project" value="InterPro"/>
</dbReference>
<dbReference type="Gene3D" id="1.10.630.10">
    <property type="entry name" value="Cytochrome P450"/>
    <property type="match status" value="1"/>
</dbReference>
<proteinExistence type="inferred from homology"/>
<keyword evidence="2" id="KW-0479">Metal-binding</keyword>
<evidence type="ECO:0000313" key="4">
    <source>
        <dbReference type="Proteomes" id="UP000305778"/>
    </source>
</evidence>
<dbReference type="GO" id="GO:0016705">
    <property type="term" value="F:oxidoreductase activity, acting on paired donors, with incorporation or reduction of molecular oxygen"/>
    <property type="evidence" value="ECO:0007669"/>
    <property type="project" value="InterPro"/>
</dbReference>
<organism evidence="3 4">
    <name type="scientific">Actinacidiphila oryziradicis</name>
    <dbReference type="NCBI Taxonomy" id="2571141"/>
    <lineage>
        <taxon>Bacteria</taxon>
        <taxon>Bacillati</taxon>
        <taxon>Actinomycetota</taxon>
        <taxon>Actinomycetes</taxon>
        <taxon>Kitasatosporales</taxon>
        <taxon>Streptomycetaceae</taxon>
        <taxon>Actinacidiphila</taxon>
    </lineage>
</organism>
<dbReference type="PANTHER" id="PTHR46696:SF1">
    <property type="entry name" value="CYTOCHROME P450 YJIB-RELATED"/>
    <property type="match status" value="1"/>
</dbReference>
<dbReference type="RefSeq" id="WP_136729518.1">
    <property type="nucleotide sequence ID" value="NZ_SUMC01000087.1"/>
</dbReference>
<evidence type="ECO:0000256" key="1">
    <source>
        <dbReference type="ARBA" id="ARBA00010617"/>
    </source>
</evidence>
<dbReference type="GO" id="GO:0004497">
    <property type="term" value="F:monooxygenase activity"/>
    <property type="evidence" value="ECO:0007669"/>
    <property type="project" value="UniProtKB-KW"/>
</dbReference>
<reference evidence="3 4" key="1">
    <citation type="submission" date="2019-04" db="EMBL/GenBank/DDBJ databases">
        <title>Streptomyces oryziradicis sp. nov., a novel actinomycete isolated from rhizosphere soil of rice (Oryza sativa L.).</title>
        <authorList>
            <person name="Li C."/>
        </authorList>
    </citation>
    <scope>NUCLEOTIDE SEQUENCE [LARGE SCALE GENOMIC DNA]</scope>
    <source>
        <strain evidence="3 4">NEAU-C40</strain>
    </source>
</reference>
<dbReference type="PROSITE" id="PS00086">
    <property type="entry name" value="CYTOCHROME_P450"/>
    <property type="match status" value="1"/>
</dbReference>
<keyword evidence="2" id="KW-0560">Oxidoreductase</keyword>
<keyword evidence="2" id="KW-0503">Monooxygenase</keyword>
<dbReference type="GO" id="GO:0020037">
    <property type="term" value="F:heme binding"/>
    <property type="evidence" value="ECO:0007669"/>
    <property type="project" value="InterPro"/>
</dbReference>
<keyword evidence="2" id="KW-0408">Iron</keyword>
<dbReference type="SUPFAM" id="SSF48264">
    <property type="entry name" value="Cytochrome P450"/>
    <property type="match status" value="1"/>
</dbReference>
<evidence type="ECO:0000256" key="2">
    <source>
        <dbReference type="RuleBase" id="RU000461"/>
    </source>
</evidence>
<dbReference type="InterPro" id="IPR002397">
    <property type="entry name" value="Cyt_P450_B"/>
</dbReference>
<dbReference type="InterPro" id="IPR017972">
    <property type="entry name" value="Cyt_P450_CS"/>
</dbReference>
<sequence length="421" mass="44926">MTAAAPGRVSAIDIFDPMCPAVLRNPYEAYRALRDRCPVAFLEPLDVWVVSRYAEVQSLLGAPEGFSAALAFGKDSSITDSRGPVRRQLNLKFAGDAGRVVSSTDGEAHARLRRTVARLLSKPRLDAADPQIRAHVQRVVAELAAAGSEFDVVEDLAKPVAAHAIGVVMGLDDDVVRVLAGWADLTSRVLDPGDDLSSAAAGRQVMRSNLASFRAVTAFLKAGARGAPSVPRNGMVESWREATTPAAREEVILAILQLFQAGYETIVSAVCHIMVTFVIDRPRPSDRPAGPELQADLIDEGFRLASPVRATFRTAVGARTVGGVSVPDGAMLMVLLGSANRDERVFDDPGTPRAGRRTVHLAFGGGPHRCLGRMLAQLETRYVLSALAAATRSISSVGGAKVSANVLKAGYEYLPVRAEWR</sequence>
<evidence type="ECO:0000313" key="3">
    <source>
        <dbReference type="EMBL" id="TKA00301.1"/>
    </source>
</evidence>
<name>A0A4U0RZR7_9ACTN</name>
<comment type="caution">
    <text evidence="3">The sequence shown here is derived from an EMBL/GenBank/DDBJ whole genome shotgun (WGS) entry which is preliminary data.</text>
</comment>
<dbReference type="AlphaFoldDB" id="A0A4U0RZR7"/>
<dbReference type="InterPro" id="IPR001128">
    <property type="entry name" value="Cyt_P450"/>
</dbReference>
<accession>A0A4U0RZR7</accession>
<protein>
    <submittedName>
        <fullName evidence="3">Cytochrome P450</fullName>
    </submittedName>
</protein>
<dbReference type="PRINTS" id="PR00359">
    <property type="entry name" value="BP450"/>
</dbReference>
<dbReference type="OrthoDB" id="9801155at2"/>
<dbReference type="Pfam" id="PF00067">
    <property type="entry name" value="p450"/>
    <property type="match status" value="1"/>
</dbReference>
<keyword evidence="4" id="KW-1185">Reference proteome</keyword>